<evidence type="ECO:0000313" key="1">
    <source>
        <dbReference type="EMBL" id="KEH39779.1"/>
    </source>
</evidence>
<sequence>MVTMILVKKKKVKKRSQYYHGNKKTIISIFSNHLTHITSVTNRITATNFYRGSCATHKADSSFSNDFFPYTRVKNRTHDHMSKSPITWINQSIILTLFLTS</sequence>
<name>A0A072VCL9_MEDTR</name>
<keyword evidence="3" id="KW-1185">Reference proteome</keyword>
<reference evidence="2" key="3">
    <citation type="submission" date="2015-04" db="UniProtKB">
        <authorList>
            <consortium name="EnsemblPlants"/>
        </authorList>
    </citation>
    <scope>IDENTIFICATION</scope>
    <source>
        <strain evidence="2">cv. Jemalong A17</strain>
    </source>
</reference>
<evidence type="ECO:0000313" key="3">
    <source>
        <dbReference type="Proteomes" id="UP000002051"/>
    </source>
</evidence>
<reference evidence="1 3" key="1">
    <citation type="journal article" date="2011" name="Nature">
        <title>The Medicago genome provides insight into the evolution of rhizobial symbioses.</title>
        <authorList>
            <person name="Young N.D."/>
            <person name="Debelle F."/>
            <person name="Oldroyd G.E."/>
            <person name="Geurts R."/>
            <person name="Cannon S.B."/>
            <person name="Udvardi M.K."/>
            <person name="Benedito V.A."/>
            <person name="Mayer K.F."/>
            <person name="Gouzy J."/>
            <person name="Schoof H."/>
            <person name="Van de Peer Y."/>
            <person name="Proost S."/>
            <person name="Cook D.R."/>
            <person name="Meyers B.C."/>
            <person name="Spannagl M."/>
            <person name="Cheung F."/>
            <person name="De Mita S."/>
            <person name="Krishnakumar V."/>
            <person name="Gundlach H."/>
            <person name="Zhou S."/>
            <person name="Mudge J."/>
            <person name="Bharti A.K."/>
            <person name="Murray J.D."/>
            <person name="Naoumkina M.A."/>
            <person name="Rosen B."/>
            <person name="Silverstein K.A."/>
            <person name="Tang H."/>
            <person name="Rombauts S."/>
            <person name="Zhao P.X."/>
            <person name="Zhou P."/>
            <person name="Barbe V."/>
            <person name="Bardou P."/>
            <person name="Bechner M."/>
            <person name="Bellec A."/>
            <person name="Berger A."/>
            <person name="Berges H."/>
            <person name="Bidwell S."/>
            <person name="Bisseling T."/>
            <person name="Choisne N."/>
            <person name="Couloux A."/>
            <person name="Denny R."/>
            <person name="Deshpande S."/>
            <person name="Dai X."/>
            <person name="Doyle J.J."/>
            <person name="Dudez A.M."/>
            <person name="Farmer A.D."/>
            <person name="Fouteau S."/>
            <person name="Franken C."/>
            <person name="Gibelin C."/>
            <person name="Gish J."/>
            <person name="Goldstein S."/>
            <person name="Gonzalez A.J."/>
            <person name="Green P.J."/>
            <person name="Hallab A."/>
            <person name="Hartog M."/>
            <person name="Hua A."/>
            <person name="Humphray S.J."/>
            <person name="Jeong D.H."/>
            <person name="Jing Y."/>
            <person name="Jocker A."/>
            <person name="Kenton S.M."/>
            <person name="Kim D.J."/>
            <person name="Klee K."/>
            <person name="Lai H."/>
            <person name="Lang C."/>
            <person name="Lin S."/>
            <person name="Macmil S.L."/>
            <person name="Magdelenat G."/>
            <person name="Matthews L."/>
            <person name="McCorrison J."/>
            <person name="Monaghan E.L."/>
            <person name="Mun J.H."/>
            <person name="Najar F.Z."/>
            <person name="Nicholson C."/>
            <person name="Noirot C."/>
            <person name="O'Bleness M."/>
            <person name="Paule C.R."/>
            <person name="Poulain J."/>
            <person name="Prion F."/>
            <person name="Qin B."/>
            <person name="Qu C."/>
            <person name="Retzel E.F."/>
            <person name="Riddle C."/>
            <person name="Sallet E."/>
            <person name="Samain S."/>
            <person name="Samson N."/>
            <person name="Sanders I."/>
            <person name="Saurat O."/>
            <person name="Scarpelli C."/>
            <person name="Schiex T."/>
            <person name="Segurens B."/>
            <person name="Severin A.J."/>
            <person name="Sherrier D.J."/>
            <person name="Shi R."/>
            <person name="Sims S."/>
            <person name="Singer S.R."/>
            <person name="Sinharoy S."/>
            <person name="Sterck L."/>
            <person name="Viollet A."/>
            <person name="Wang B.B."/>
            <person name="Wang K."/>
            <person name="Wang M."/>
            <person name="Wang X."/>
            <person name="Warfsmann J."/>
            <person name="Weissenbach J."/>
            <person name="White D.D."/>
            <person name="White J.D."/>
            <person name="Wiley G.B."/>
            <person name="Wincker P."/>
            <person name="Xing Y."/>
            <person name="Yang L."/>
            <person name="Yao Z."/>
            <person name="Ying F."/>
            <person name="Zhai J."/>
            <person name="Zhou L."/>
            <person name="Zuber A."/>
            <person name="Denarie J."/>
            <person name="Dixon R.A."/>
            <person name="May G.D."/>
            <person name="Schwartz D.C."/>
            <person name="Rogers J."/>
            <person name="Quetier F."/>
            <person name="Town C.D."/>
            <person name="Roe B.A."/>
        </authorList>
    </citation>
    <scope>NUCLEOTIDE SEQUENCE [LARGE SCALE GENOMIC DNA]</scope>
    <source>
        <strain evidence="1">A17</strain>
        <strain evidence="2 3">cv. Jemalong A17</strain>
    </source>
</reference>
<proteinExistence type="predicted"/>
<protein>
    <submittedName>
        <fullName evidence="1 2">Uncharacterized protein</fullName>
    </submittedName>
</protein>
<dbReference type="EMBL" id="CM001217">
    <property type="protein sequence ID" value="KEH39779.1"/>
    <property type="molecule type" value="Genomic_DNA"/>
</dbReference>
<accession>A0A072VCL9</accession>
<dbReference type="EnsemblPlants" id="KEH39779">
    <property type="protein sequence ID" value="KEH39779"/>
    <property type="gene ID" value="MTR_1g009990"/>
</dbReference>
<dbReference type="HOGENOM" id="CLU_2295819_0_0_1"/>
<dbReference type="Proteomes" id="UP000002051">
    <property type="component" value="Unassembled WGS sequence"/>
</dbReference>
<gene>
    <name evidence="1" type="ordered locus">MTR_1g009990</name>
</gene>
<evidence type="ECO:0000313" key="2">
    <source>
        <dbReference type="EnsemblPlants" id="KEH39779"/>
    </source>
</evidence>
<dbReference type="AlphaFoldDB" id="A0A072VCL9"/>
<organism evidence="1 3">
    <name type="scientific">Medicago truncatula</name>
    <name type="common">Barrel medic</name>
    <name type="synonym">Medicago tribuloides</name>
    <dbReference type="NCBI Taxonomy" id="3880"/>
    <lineage>
        <taxon>Eukaryota</taxon>
        <taxon>Viridiplantae</taxon>
        <taxon>Streptophyta</taxon>
        <taxon>Embryophyta</taxon>
        <taxon>Tracheophyta</taxon>
        <taxon>Spermatophyta</taxon>
        <taxon>Magnoliopsida</taxon>
        <taxon>eudicotyledons</taxon>
        <taxon>Gunneridae</taxon>
        <taxon>Pentapetalae</taxon>
        <taxon>rosids</taxon>
        <taxon>fabids</taxon>
        <taxon>Fabales</taxon>
        <taxon>Fabaceae</taxon>
        <taxon>Papilionoideae</taxon>
        <taxon>50 kb inversion clade</taxon>
        <taxon>NPAAA clade</taxon>
        <taxon>Hologalegina</taxon>
        <taxon>IRL clade</taxon>
        <taxon>Trifolieae</taxon>
        <taxon>Medicago</taxon>
    </lineage>
</organism>
<reference evidence="1 3" key="2">
    <citation type="journal article" date="2014" name="BMC Genomics">
        <title>An improved genome release (version Mt4.0) for the model legume Medicago truncatula.</title>
        <authorList>
            <person name="Tang H."/>
            <person name="Krishnakumar V."/>
            <person name="Bidwell S."/>
            <person name="Rosen B."/>
            <person name="Chan A."/>
            <person name="Zhou S."/>
            <person name="Gentzbittel L."/>
            <person name="Childs K.L."/>
            <person name="Yandell M."/>
            <person name="Gundlach H."/>
            <person name="Mayer K.F."/>
            <person name="Schwartz D.C."/>
            <person name="Town C.D."/>
        </authorList>
    </citation>
    <scope>GENOME REANNOTATION</scope>
    <source>
        <strain evidence="1">A17</strain>
        <strain evidence="2 3">cv. Jemalong A17</strain>
    </source>
</reference>